<dbReference type="InterPro" id="IPR005662">
    <property type="entry name" value="GTPase_Era-like"/>
</dbReference>
<feature type="region of interest" description="G2" evidence="7">
    <location>
        <begin position="44"/>
        <end position="48"/>
    </location>
</feature>
<comment type="subunit">
    <text evidence="6">Monomer.</text>
</comment>
<evidence type="ECO:0000256" key="2">
    <source>
        <dbReference type="ARBA" id="ARBA00020484"/>
    </source>
</evidence>
<evidence type="ECO:0000259" key="10">
    <source>
        <dbReference type="PROSITE" id="PS51713"/>
    </source>
</evidence>
<sequence length="308" mass="34429">MIDDVGLEYRSGVVAVVGRPNVGKSSLINALLRCKATIVSPKPQTTRDRIRCILETDNGQIVFTDTPGIHRPQHRLGEAIVESALEAMDEADLVIYVICADDNGITGQDRHIIEMLKKITTPVLLLVNKVDLLGSKRAKLLPLIESYRKALNPLEVLPVSAKEGSNLEELVDILVSRLPEGPPLYMDDILVDRSSRFLAAEIIREQVLYRADQEVPHSVAVEVVDFKSPDEYPEREDTYISAVILVERKGQKLILLGAKGEKIKEIGTGARKALEEFIGGKVYLDLWIKIRKDWRNSDSELRRLGYKG</sequence>
<dbReference type="EMBL" id="FXBB01000036">
    <property type="protein sequence ID" value="SMG44814.1"/>
    <property type="molecule type" value="Genomic_DNA"/>
</dbReference>
<evidence type="ECO:0000256" key="8">
    <source>
        <dbReference type="RuleBase" id="RU003761"/>
    </source>
</evidence>
<keyword evidence="6" id="KW-0963">Cytoplasm</keyword>
<keyword evidence="12" id="KW-1185">Reference proteome</keyword>
<feature type="domain" description="Era-type G" evidence="10">
    <location>
        <begin position="10"/>
        <end position="180"/>
    </location>
</feature>
<feature type="binding site" evidence="6">
    <location>
        <begin position="18"/>
        <end position="25"/>
    </location>
    <ligand>
        <name>GTP</name>
        <dbReference type="ChEBI" id="CHEBI:37565"/>
    </ligand>
</feature>
<dbReference type="STRING" id="561720.SAMN06275492_13617"/>
<keyword evidence="4 6" id="KW-0694">RNA-binding</keyword>
<dbReference type="NCBIfam" id="TIGR00231">
    <property type="entry name" value="small_GTP"/>
    <property type="match status" value="1"/>
</dbReference>
<dbReference type="GO" id="GO:0003924">
    <property type="term" value="F:GTPase activity"/>
    <property type="evidence" value="ECO:0007669"/>
    <property type="project" value="UniProtKB-UniRule"/>
</dbReference>
<name>A0A1X7KTL5_9BACT</name>
<keyword evidence="6" id="KW-0472">Membrane</keyword>
<dbReference type="InterPro" id="IPR027417">
    <property type="entry name" value="P-loop_NTPase"/>
</dbReference>
<dbReference type="GO" id="GO:0043024">
    <property type="term" value="F:ribosomal small subunit binding"/>
    <property type="evidence" value="ECO:0007669"/>
    <property type="project" value="TreeGrafter"/>
</dbReference>
<feature type="region of interest" description="G5" evidence="7">
    <location>
        <begin position="159"/>
        <end position="161"/>
    </location>
</feature>
<feature type="domain" description="KH type-2" evidence="9">
    <location>
        <begin position="211"/>
        <end position="292"/>
    </location>
</feature>
<dbReference type="NCBIfam" id="NF000908">
    <property type="entry name" value="PRK00089.1"/>
    <property type="match status" value="1"/>
</dbReference>
<dbReference type="InterPro" id="IPR006073">
    <property type="entry name" value="GTP-bd"/>
</dbReference>
<comment type="function">
    <text evidence="6">An essential GTPase that binds both GDP and GTP, with rapid nucleotide exchange. Plays a role in 16S rRNA processing and 30S ribosomal subunit biogenesis and possibly also in cell cycle regulation and energy metabolism.</text>
</comment>
<evidence type="ECO:0000256" key="3">
    <source>
        <dbReference type="ARBA" id="ARBA00022741"/>
    </source>
</evidence>
<feature type="binding site" evidence="6">
    <location>
        <begin position="65"/>
        <end position="69"/>
    </location>
    <ligand>
        <name>GTP</name>
        <dbReference type="ChEBI" id="CHEBI:37565"/>
    </ligand>
</feature>
<feature type="region of interest" description="G4" evidence="7">
    <location>
        <begin position="128"/>
        <end position="131"/>
    </location>
</feature>
<evidence type="ECO:0000256" key="5">
    <source>
        <dbReference type="ARBA" id="ARBA00023134"/>
    </source>
</evidence>
<organism evidence="11 12">
    <name type="scientific">Dethiosulfovibrio salsuginis</name>
    <dbReference type="NCBI Taxonomy" id="561720"/>
    <lineage>
        <taxon>Bacteria</taxon>
        <taxon>Thermotogati</taxon>
        <taxon>Synergistota</taxon>
        <taxon>Synergistia</taxon>
        <taxon>Synergistales</taxon>
        <taxon>Dethiosulfovibrionaceae</taxon>
        <taxon>Dethiosulfovibrio</taxon>
    </lineage>
</organism>
<dbReference type="SUPFAM" id="SSF54814">
    <property type="entry name" value="Prokaryotic type KH domain (KH-domain type II)"/>
    <property type="match status" value="1"/>
</dbReference>
<dbReference type="AlphaFoldDB" id="A0A1X7KTL5"/>
<reference evidence="12" key="1">
    <citation type="submission" date="2017-04" db="EMBL/GenBank/DDBJ databases">
        <authorList>
            <person name="Varghese N."/>
            <person name="Submissions S."/>
        </authorList>
    </citation>
    <scope>NUCLEOTIDE SEQUENCE [LARGE SCALE GENOMIC DNA]</scope>
    <source>
        <strain evidence="12">USBA 82</strain>
    </source>
</reference>
<feature type="region of interest" description="G1" evidence="7">
    <location>
        <begin position="18"/>
        <end position="25"/>
    </location>
</feature>
<dbReference type="OrthoDB" id="9805918at2"/>
<evidence type="ECO:0000256" key="7">
    <source>
        <dbReference type="PROSITE-ProRule" id="PRU01050"/>
    </source>
</evidence>
<keyword evidence="6" id="KW-0690">Ribosome biogenesis</keyword>
<evidence type="ECO:0000313" key="11">
    <source>
        <dbReference type="EMBL" id="SMG44814.1"/>
    </source>
</evidence>
<dbReference type="GO" id="GO:0005829">
    <property type="term" value="C:cytosol"/>
    <property type="evidence" value="ECO:0007669"/>
    <property type="project" value="TreeGrafter"/>
</dbReference>
<dbReference type="NCBIfam" id="TIGR00436">
    <property type="entry name" value="era"/>
    <property type="match status" value="1"/>
</dbReference>
<keyword evidence="6" id="KW-1003">Cell membrane</keyword>
<dbReference type="GO" id="GO:0005886">
    <property type="term" value="C:plasma membrane"/>
    <property type="evidence" value="ECO:0007669"/>
    <property type="project" value="UniProtKB-SubCell"/>
</dbReference>
<dbReference type="SUPFAM" id="SSF52540">
    <property type="entry name" value="P-loop containing nucleoside triphosphate hydrolases"/>
    <property type="match status" value="1"/>
</dbReference>
<dbReference type="InterPro" id="IPR030388">
    <property type="entry name" value="G_ERA_dom"/>
</dbReference>
<keyword evidence="3 6" id="KW-0547">Nucleotide-binding</keyword>
<dbReference type="Gene3D" id="3.40.50.300">
    <property type="entry name" value="P-loop containing nucleotide triphosphate hydrolases"/>
    <property type="match status" value="1"/>
</dbReference>
<dbReference type="GO" id="GO:0005525">
    <property type="term" value="F:GTP binding"/>
    <property type="evidence" value="ECO:0007669"/>
    <property type="project" value="UniProtKB-UniRule"/>
</dbReference>
<dbReference type="GO" id="GO:0000028">
    <property type="term" value="P:ribosomal small subunit assembly"/>
    <property type="evidence" value="ECO:0007669"/>
    <property type="project" value="TreeGrafter"/>
</dbReference>
<gene>
    <name evidence="6" type="primary">era</name>
    <name evidence="11" type="ORF">SAMN06275492_13617</name>
</gene>
<dbReference type="CDD" id="cd04163">
    <property type="entry name" value="Era"/>
    <property type="match status" value="1"/>
</dbReference>
<dbReference type="Gene3D" id="3.30.300.20">
    <property type="match status" value="1"/>
</dbReference>
<evidence type="ECO:0000259" key="9">
    <source>
        <dbReference type="PROSITE" id="PS50823"/>
    </source>
</evidence>
<dbReference type="InterPro" id="IPR004044">
    <property type="entry name" value="KH_dom_type_2"/>
</dbReference>
<dbReference type="PANTHER" id="PTHR42698">
    <property type="entry name" value="GTPASE ERA"/>
    <property type="match status" value="1"/>
</dbReference>
<comment type="subcellular location">
    <subcellularLocation>
        <location evidence="6">Cytoplasm</location>
    </subcellularLocation>
    <subcellularLocation>
        <location evidence="6">Cell membrane</location>
        <topology evidence="6">Peripheral membrane protein</topology>
    </subcellularLocation>
</comment>
<dbReference type="Pfam" id="PF07650">
    <property type="entry name" value="KH_2"/>
    <property type="match status" value="1"/>
</dbReference>
<dbReference type="PRINTS" id="PR00449">
    <property type="entry name" value="RASTRNSFRMNG"/>
</dbReference>
<dbReference type="Pfam" id="PF01926">
    <property type="entry name" value="MMR_HSR1"/>
    <property type="match status" value="1"/>
</dbReference>
<protein>
    <recommendedName>
        <fullName evidence="2 6">GTPase Era</fullName>
    </recommendedName>
</protein>
<dbReference type="InterPro" id="IPR015946">
    <property type="entry name" value="KH_dom-like_a/b"/>
</dbReference>
<dbReference type="InterPro" id="IPR005225">
    <property type="entry name" value="Small_GTP-bd"/>
</dbReference>
<evidence type="ECO:0000256" key="1">
    <source>
        <dbReference type="ARBA" id="ARBA00007921"/>
    </source>
</evidence>
<keyword evidence="5 6" id="KW-0342">GTP-binding</keyword>
<feature type="binding site" evidence="6">
    <location>
        <begin position="128"/>
        <end position="131"/>
    </location>
    <ligand>
        <name>GTP</name>
        <dbReference type="ChEBI" id="CHEBI:37565"/>
    </ligand>
</feature>
<dbReference type="PROSITE" id="PS51713">
    <property type="entry name" value="G_ERA"/>
    <property type="match status" value="1"/>
</dbReference>
<keyword evidence="6" id="KW-0699">rRNA-binding</keyword>
<comment type="similarity">
    <text evidence="1 6 7 8">Belongs to the TRAFAC class TrmE-Era-EngA-EngB-Septin-like GTPase superfamily. Era GTPase family.</text>
</comment>
<dbReference type="PROSITE" id="PS50823">
    <property type="entry name" value="KH_TYPE_2"/>
    <property type="match status" value="1"/>
</dbReference>
<accession>A0A1X7KTL5</accession>
<dbReference type="RefSeq" id="WP_085545388.1">
    <property type="nucleotide sequence ID" value="NZ_FXBB01000036.1"/>
</dbReference>
<feature type="region of interest" description="G3" evidence="7">
    <location>
        <begin position="65"/>
        <end position="68"/>
    </location>
</feature>
<proteinExistence type="inferred from homology"/>
<evidence type="ECO:0000256" key="4">
    <source>
        <dbReference type="ARBA" id="ARBA00022884"/>
    </source>
</evidence>
<dbReference type="HAMAP" id="MF_00367">
    <property type="entry name" value="GTPase_Era"/>
    <property type="match status" value="1"/>
</dbReference>
<evidence type="ECO:0000313" key="12">
    <source>
        <dbReference type="Proteomes" id="UP000193355"/>
    </source>
</evidence>
<dbReference type="Proteomes" id="UP000193355">
    <property type="component" value="Unassembled WGS sequence"/>
</dbReference>
<dbReference type="CDD" id="cd22534">
    <property type="entry name" value="KH-II_Era"/>
    <property type="match status" value="1"/>
</dbReference>
<evidence type="ECO:0000256" key="6">
    <source>
        <dbReference type="HAMAP-Rule" id="MF_00367"/>
    </source>
</evidence>
<dbReference type="GO" id="GO:0070181">
    <property type="term" value="F:small ribosomal subunit rRNA binding"/>
    <property type="evidence" value="ECO:0007669"/>
    <property type="project" value="UniProtKB-UniRule"/>
</dbReference>
<dbReference type="PANTHER" id="PTHR42698:SF1">
    <property type="entry name" value="GTPASE ERA, MITOCHONDRIAL"/>
    <property type="match status" value="1"/>
</dbReference>
<dbReference type="InterPro" id="IPR009019">
    <property type="entry name" value="KH_sf_prok-type"/>
</dbReference>